<dbReference type="InterPro" id="IPR002048">
    <property type="entry name" value="EF_hand_dom"/>
</dbReference>
<dbReference type="GO" id="GO:0005737">
    <property type="term" value="C:cytoplasm"/>
    <property type="evidence" value="ECO:0007669"/>
    <property type="project" value="TreeGrafter"/>
</dbReference>
<evidence type="ECO:0000256" key="5">
    <source>
        <dbReference type="ARBA" id="ARBA00023203"/>
    </source>
</evidence>
<feature type="non-terminal residue" evidence="11">
    <location>
        <position position="1"/>
    </location>
</feature>
<keyword evidence="2" id="KW-0479">Metal-binding</keyword>
<keyword evidence="5" id="KW-0009">Actin-binding</keyword>
<dbReference type="CDD" id="cd00051">
    <property type="entry name" value="EFh"/>
    <property type="match status" value="1"/>
</dbReference>
<dbReference type="CDD" id="cd21301">
    <property type="entry name" value="CH_PLS_rpt4"/>
    <property type="match status" value="1"/>
</dbReference>
<dbReference type="PROSITE" id="PS50222">
    <property type="entry name" value="EF_HAND_2"/>
    <property type="match status" value="2"/>
</dbReference>
<feature type="domain" description="Calponin-homology (CH)" evidence="9">
    <location>
        <begin position="467"/>
        <end position="576"/>
    </location>
</feature>
<evidence type="ECO:0000256" key="8">
    <source>
        <dbReference type="ARBA" id="ARBA00073963"/>
    </source>
</evidence>
<evidence type="ECO:0000256" key="3">
    <source>
        <dbReference type="ARBA" id="ARBA00022737"/>
    </source>
</evidence>
<sequence>MPMWFKIKVEHRFTERPRHILYQLSLLKNQLSEVVEIVMSTVRRSAWYSFSECIIQTMLCSENVEERKNGIELIVNIRDPGNEKLQTGDKKCSKRALDIFRVKFDKDGNGHITSAELADVFEKLGENVPGYKIRELIAEVDENKNGTIEFDEFLQIYCKVTNKGVFGQWTSLLSPRQGIKTSGGTSTASADGTAHTFSESEQTALRDWINSQLKDDPDLKTVIPIQSNDLLFKSLRDGIILCKMINLSVKDTIDERVINKGPLNPFLISENNSLAINSANAIGCTVVNIGPEDISGCNQHLVLGLLWQIIRIGLFASITLQGNYHLTALLEVGETIEALLNLTPEELLLRWVNYHLRRSGSDTKIKNFSTDIKDSEAYALLLYQISPQEYNVDRPEYILSFDNLMKRADMVIKNADKIGCKKFISARDIPSGNAKLNIAFVANLFNVFPALDGSDIEHVEIENYVETREEKTYRSWMNSMGVTPYVYHLYNDLSSGIVLFQLYDTIRRNTVDWSRVNKAPFKVAGGKMKKVENCNYVIELGKANKYSLVGIGGEDIHNGNNTLILALVWQMLRDYTICMLSKLTKTGDIVKESEIIEWVNKKLRTAGKRNLINSFKDPSIATSHAVIDLVDSIKPNSIQYNLVTKGESKEEQKLNAHYAISMCRKIGARTYAIAEDLMEVKPKMVLTVFACLMTRGLQLST</sequence>
<dbReference type="InterPro" id="IPR018247">
    <property type="entry name" value="EF_Hand_1_Ca_BS"/>
</dbReference>
<dbReference type="PROSITE" id="PS00019">
    <property type="entry name" value="ACTININ_1"/>
    <property type="match status" value="1"/>
</dbReference>
<dbReference type="InterPro" id="IPR011992">
    <property type="entry name" value="EF-hand-dom_pair"/>
</dbReference>
<dbReference type="FunFam" id="1.10.418.10:FF:000016">
    <property type="entry name" value="Probable fimbrin"/>
    <property type="match status" value="1"/>
</dbReference>
<dbReference type="SUPFAM" id="SSF47576">
    <property type="entry name" value="Calponin-homology domain, CH-domain"/>
    <property type="match status" value="1"/>
</dbReference>
<dbReference type="InterPro" id="IPR036872">
    <property type="entry name" value="CH_dom_sf"/>
</dbReference>
<feature type="domain" description="Calponin-homology (CH)" evidence="9">
    <location>
        <begin position="199"/>
        <end position="314"/>
    </location>
</feature>
<keyword evidence="3" id="KW-0677">Repeat</keyword>
<dbReference type="InterPro" id="IPR001589">
    <property type="entry name" value="Actinin_actin-bd_CS"/>
</dbReference>
<dbReference type="GO" id="GO:0071944">
    <property type="term" value="C:cell periphery"/>
    <property type="evidence" value="ECO:0007669"/>
    <property type="project" value="UniProtKB-ARBA"/>
</dbReference>
<keyword evidence="4" id="KW-0106">Calcium</keyword>
<dbReference type="SMART" id="SM00054">
    <property type="entry name" value="EFh"/>
    <property type="match status" value="2"/>
</dbReference>
<keyword evidence="6" id="KW-0455">Luminescence</keyword>
<dbReference type="GO" id="GO:0008218">
    <property type="term" value="P:bioluminescence"/>
    <property type="evidence" value="ECO:0007669"/>
    <property type="project" value="UniProtKB-KW"/>
</dbReference>
<accession>T2MDC9</accession>
<name>T2MDC9_HYDVU</name>
<feature type="domain" description="Calponin-homology (CH)" evidence="9">
    <location>
        <begin position="589"/>
        <end position="697"/>
    </location>
</feature>
<dbReference type="SMART" id="SM00033">
    <property type="entry name" value="CH"/>
    <property type="match status" value="4"/>
</dbReference>
<dbReference type="PROSITE" id="PS50021">
    <property type="entry name" value="CH"/>
    <property type="match status" value="4"/>
</dbReference>
<evidence type="ECO:0000256" key="2">
    <source>
        <dbReference type="ARBA" id="ARBA00022723"/>
    </source>
</evidence>
<dbReference type="AlphaFoldDB" id="T2MDC9"/>
<dbReference type="Gene3D" id="1.10.418.10">
    <property type="entry name" value="Calponin-like domain"/>
    <property type="match status" value="4"/>
</dbReference>
<feature type="domain" description="EF-hand" evidence="10">
    <location>
        <begin position="132"/>
        <end position="163"/>
    </location>
</feature>
<evidence type="ECO:0000256" key="4">
    <source>
        <dbReference type="ARBA" id="ARBA00022837"/>
    </source>
</evidence>
<feature type="domain" description="EF-hand" evidence="10">
    <location>
        <begin position="103"/>
        <end position="127"/>
    </location>
</feature>
<evidence type="ECO:0000256" key="1">
    <source>
        <dbReference type="ARBA" id="ARBA00007828"/>
    </source>
</evidence>
<dbReference type="InterPro" id="IPR039959">
    <property type="entry name" value="Fimbrin/Plastin"/>
</dbReference>
<dbReference type="GO" id="GO:0051639">
    <property type="term" value="P:actin filament network formation"/>
    <property type="evidence" value="ECO:0007669"/>
    <property type="project" value="TreeGrafter"/>
</dbReference>
<dbReference type="GO" id="GO:0032432">
    <property type="term" value="C:actin filament bundle"/>
    <property type="evidence" value="ECO:0007669"/>
    <property type="project" value="TreeGrafter"/>
</dbReference>
<dbReference type="GO" id="GO:0005884">
    <property type="term" value="C:actin filament"/>
    <property type="evidence" value="ECO:0007669"/>
    <property type="project" value="TreeGrafter"/>
</dbReference>
<dbReference type="GO" id="GO:0051017">
    <property type="term" value="P:actin filament bundle assembly"/>
    <property type="evidence" value="ECO:0007669"/>
    <property type="project" value="InterPro"/>
</dbReference>
<evidence type="ECO:0000259" key="10">
    <source>
        <dbReference type="PROSITE" id="PS50222"/>
    </source>
</evidence>
<evidence type="ECO:0000259" key="9">
    <source>
        <dbReference type="PROSITE" id="PS50021"/>
    </source>
</evidence>
<dbReference type="EMBL" id="HAAD01003829">
    <property type="protein sequence ID" value="CDG70061.1"/>
    <property type="molecule type" value="mRNA"/>
</dbReference>
<dbReference type="PROSITE" id="PS00018">
    <property type="entry name" value="EF_HAND_1"/>
    <property type="match status" value="2"/>
</dbReference>
<proteinExistence type="evidence at transcript level"/>
<evidence type="ECO:0000313" key="11">
    <source>
        <dbReference type="EMBL" id="CDG70061.1"/>
    </source>
</evidence>
<dbReference type="FunFam" id="1.10.418.10:FF:000042">
    <property type="entry name" value="Fimbrin, putative"/>
    <property type="match status" value="1"/>
</dbReference>
<gene>
    <name evidence="11" type="primary">PLS1</name>
</gene>
<feature type="domain" description="Calponin-homology (CH)" evidence="9">
    <location>
        <begin position="342"/>
        <end position="449"/>
    </location>
</feature>
<evidence type="ECO:0000256" key="6">
    <source>
        <dbReference type="ARBA" id="ARBA00023223"/>
    </source>
</evidence>
<dbReference type="FunFam" id="1.10.238.10:FF:000178">
    <property type="entry name" value="Calmodulin-2 A"/>
    <property type="match status" value="1"/>
</dbReference>
<organism evidence="11">
    <name type="scientific">Hydra vulgaris</name>
    <name type="common">Hydra</name>
    <name type="synonym">Hydra attenuata</name>
    <dbReference type="NCBI Taxonomy" id="6087"/>
    <lineage>
        <taxon>Eukaryota</taxon>
        <taxon>Metazoa</taxon>
        <taxon>Cnidaria</taxon>
        <taxon>Hydrozoa</taxon>
        <taxon>Hydroidolina</taxon>
        <taxon>Anthoathecata</taxon>
        <taxon>Aplanulata</taxon>
        <taxon>Hydridae</taxon>
        <taxon>Hydra</taxon>
    </lineage>
</organism>
<dbReference type="PANTHER" id="PTHR19961">
    <property type="entry name" value="FIMBRIN/PLASTIN"/>
    <property type="match status" value="1"/>
</dbReference>
<dbReference type="FunFam" id="1.10.418.10:FF:000010">
    <property type="entry name" value="Plastin-3 isoform 1"/>
    <property type="match status" value="1"/>
</dbReference>
<dbReference type="GO" id="GO:0051015">
    <property type="term" value="F:actin filament binding"/>
    <property type="evidence" value="ECO:0007669"/>
    <property type="project" value="InterPro"/>
</dbReference>
<protein>
    <recommendedName>
        <fullName evidence="8">Fimbrin</fullName>
    </recommendedName>
</protein>
<dbReference type="SUPFAM" id="SSF47473">
    <property type="entry name" value="EF-hand"/>
    <property type="match status" value="1"/>
</dbReference>
<dbReference type="Pfam" id="PF00307">
    <property type="entry name" value="CH"/>
    <property type="match status" value="4"/>
</dbReference>
<dbReference type="OrthoDB" id="5979950at2759"/>
<dbReference type="PANTHER" id="PTHR19961:SF18">
    <property type="entry name" value="FI19014P1"/>
    <property type="match status" value="1"/>
</dbReference>
<dbReference type="Pfam" id="PF13499">
    <property type="entry name" value="EF-hand_7"/>
    <property type="match status" value="1"/>
</dbReference>
<evidence type="ECO:0000256" key="7">
    <source>
        <dbReference type="ARBA" id="ARBA00023262"/>
    </source>
</evidence>
<keyword evidence="7" id="KW-0599">Photoprotein</keyword>
<dbReference type="GO" id="GO:0005509">
    <property type="term" value="F:calcium ion binding"/>
    <property type="evidence" value="ECO:0007669"/>
    <property type="project" value="InterPro"/>
</dbReference>
<comment type="similarity">
    <text evidence="1">Belongs to the aequorin family.</text>
</comment>
<dbReference type="CDD" id="cd21298">
    <property type="entry name" value="CH_PLS_rpt3"/>
    <property type="match status" value="1"/>
</dbReference>
<dbReference type="InterPro" id="IPR001715">
    <property type="entry name" value="CH_dom"/>
</dbReference>
<dbReference type="Gene3D" id="1.10.238.10">
    <property type="entry name" value="EF-hand"/>
    <property type="match status" value="1"/>
</dbReference>
<reference evidence="11" key="1">
    <citation type="journal article" date="2013" name="Genome Biol. Evol.">
        <title>Punctuated emergences of genetic and phenotypic innovations in eumetazoan, bilaterian, euteleostome, and hominidae ancestors.</title>
        <authorList>
            <person name="Wenger Y."/>
            <person name="Galliot B."/>
        </authorList>
    </citation>
    <scope>NUCLEOTIDE SEQUENCE</scope>
    <source>
        <tissue evidence="11">Whole animals</tissue>
    </source>
</reference>
<dbReference type="FunFam" id="1.10.418.10:FF:000027">
    <property type="entry name" value="Probable fimbrin"/>
    <property type="match status" value="1"/>
</dbReference>
<dbReference type="PROSITE" id="PS00020">
    <property type="entry name" value="ACTININ_2"/>
    <property type="match status" value="1"/>
</dbReference>
<dbReference type="CDD" id="cd21292">
    <property type="entry name" value="CH_PLS_rpt1"/>
    <property type="match status" value="1"/>
</dbReference>